<keyword evidence="2" id="KW-1185">Reference proteome</keyword>
<sequence>MIVSYCSIVCWIARIDMSKSPYLFKILLHYNGNDSMYNATICNRQLLIQFD</sequence>
<protein>
    <submittedName>
        <fullName evidence="1">Uncharacterized protein</fullName>
    </submittedName>
</protein>
<organism evidence="1 2">
    <name type="scientific">Ornithinibacillus halotolerans</name>
    <dbReference type="NCBI Taxonomy" id="1274357"/>
    <lineage>
        <taxon>Bacteria</taxon>
        <taxon>Bacillati</taxon>
        <taxon>Bacillota</taxon>
        <taxon>Bacilli</taxon>
        <taxon>Bacillales</taxon>
        <taxon>Bacillaceae</taxon>
        <taxon>Ornithinibacillus</taxon>
    </lineage>
</organism>
<proteinExistence type="predicted"/>
<dbReference type="AlphaFoldDB" id="A0A916WB60"/>
<reference evidence="1" key="2">
    <citation type="submission" date="2020-09" db="EMBL/GenBank/DDBJ databases">
        <authorList>
            <person name="Sun Q."/>
            <person name="Zhou Y."/>
        </authorList>
    </citation>
    <scope>NUCLEOTIDE SEQUENCE</scope>
    <source>
        <strain evidence="1">CGMCC 1.12408</strain>
    </source>
</reference>
<dbReference type="Proteomes" id="UP000613512">
    <property type="component" value="Unassembled WGS sequence"/>
</dbReference>
<evidence type="ECO:0000313" key="1">
    <source>
        <dbReference type="EMBL" id="GGA82028.1"/>
    </source>
</evidence>
<gene>
    <name evidence="1" type="ORF">GCM10008025_26570</name>
</gene>
<dbReference type="EMBL" id="BMEY01000014">
    <property type="protein sequence ID" value="GGA82028.1"/>
    <property type="molecule type" value="Genomic_DNA"/>
</dbReference>
<comment type="caution">
    <text evidence="1">The sequence shown here is derived from an EMBL/GenBank/DDBJ whole genome shotgun (WGS) entry which is preliminary data.</text>
</comment>
<reference evidence="1" key="1">
    <citation type="journal article" date="2014" name="Int. J. Syst. Evol. Microbiol.">
        <title>Complete genome sequence of Corynebacterium casei LMG S-19264T (=DSM 44701T), isolated from a smear-ripened cheese.</title>
        <authorList>
            <consortium name="US DOE Joint Genome Institute (JGI-PGF)"/>
            <person name="Walter F."/>
            <person name="Albersmeier A."/>
            <person name="Kalinowski J."/>
            <person name="Ruckert C."/>
        </authorList>
    </citation>
    <scope>NUCLEOTIDE SEQUENCE</scope>
    <source>
        <strain evidence="1">CGMCC 1.12408</strain>
    </source>
</reference>
<accession>A0A916WB60</accession>
<name>A0A916WB60_9BACI</name>
<evidence type="ECO:0000313" key="2">
    <source>
        <dbReference type="Proteomes" id="UP000613512"/>
    </source>
</evidence>